<proteinExistence type="predicted"/>
<protein>
    <submittedName>
        <fullName evidence="1">Uncharacterized protein</fullName>
    </submittedName>
</protein>
<feature type="non-terminal residue" evidence="1">
    <location>
        <position position="317"/>
    </location>
</feature>
<keyword evidence="2" id="KW-1185">Reference proteome</keyword>
<sequence length="317" mass="35727">MDAEYNSVASNIVNTAQDGFMFEDGDALSALFVFDDQAINTIGSELNDVDNFETYTVCIGDPIFAQFTGTYLEYVRDSSWLDVEEQHKQLCRVAELFTALLSASQGPWLIPVMRPLTLALCQSAQRTFESTHDPAAFAQAASVLLRLLIDLLADNGGPLEQSKRVGCLFVAGLLLRISLRTSAAPGAYASKALEVKSLWGSSVFSQRDRVSYSYWLGRYYLVCYYVDSARSQLEYAFNGCPAWHMRNKRAVLKYLFVANMIRGQLAHPALLEKYQMEPVYAELAWHFRKGNLAMFQQVLIANMEFFRSQGNFLILME</sequence>
<name>A0ACC1HY62_9FUNG</name>
<comment type="caution">
    <text evidence="1">The sequence shown here is derived from an EMBL/GenBank/DDBJ whole genome shotgun (WGS) entry which is preliminary data.</text>
</comment>
<reference evidence="1" key="1">
    <citation type="submission" date="2022-07" db="EMBL/GenBank/DDBJ databases">
        <title>Phylogenomic reconstructions and comparative analyses of Kickxellomycotina fungi.</title>
        <authorList>
            <person name="Reynolds N.K."/>
            <person name="Stajich J.E."/>
            <person name="Barry K."/>
            <person name="Grigoriev I.V."/>
            <person name="Crous P."/>
            <person name="Smith M.E."/>
        </authorList>
    </citation>
    <scope>NUCLEOTIDE SEQUENCE</scope>
    <source>
        <strain evidence="1">Benny 63K</strain>
    </source>
</reference>
<dbReference type="Proteomes" id="UP001150581">
    <property type="component" value="Unassembled WGS sequence"/>
</dbReference>
<organism evidence="1 2">
    <name type="scientific">Kickxella alabastrina</name>
    <dbReference type="NCBI Taxonomy" id="61397"/>
    <lineage>
        <taxon>Eukaryota</taxon>
        <taxon>Fungi</taxon>
        <taxon>Fungi incertae sedis</taxon>
        <taxon>Zoopagomycota</taxon>
        <taxon>Kickxellomycotina</taxon>
        <taxon>Kickxellomycetes</taxon>
        <taxon>Kickxellales</taxon>
        <taxon>Kickxellaceae</taxon>
        <taxon>Kickxella</taxon>
    </lineage>
</organism>
<evidence type="ECO:0000313" key="1">
    <source>
        <dbReference type="EMBL" id="KAJ1881596.1"/>
    </source>
</evidence>
<gene>
    <name evidence="1" type="ORF">LPJ66_011293</name>
</gene>
<accession>A0ACC1HY62</accession>
<dbReference type="EMBL" id="JANBPG010003356">
    <property type="protein sequence ID" value="KAJ1881596.1"/>
    <property type="molecule type" value="Genomic_DNA"/>
</dbReference>
<evidence type="ECO:0000313" key="2">
    <source>
        <dbReference type="Proteomes" id="UP001150581"/>
    </source>
</evidence>